<evidence type="ECO:0000256" key="3">
    <source>
        <dbReference type="ARBA" id="ARBA00023125"/>
    </source>
</evidence>
<keyword evidence="6" id="KW-1185">Reference proteome</keyword>
<keyword evidence="3" id="KW-0238">DNA-binding</keyword>
<keyword evidence="2" id="KW-0680">Restriction system</keyword>
<evidence type="ECO:0000256" key="2">
    <source>
        <dbReference type="ARBA" id="ARBA00022747"/>
    </source>
</evidence>
<proteinExistence type="inferred from homology"/>
<dbReference type="InterPro" id="IPR044946">
    <property type="entry name" value="Restrct_endonuc_typeI_TRD_sf"/>
</dbReference>
<dbReference type="GO" id="GO:0016787">
    <property type="term" value="F:hydrolase activity"/>
    <property type="evidence" value="ECO:0007669"/>
    <property type="project" value="UniProtKB-KW"/>
</dbReference>
<dbReference type="GO" id="GO:0004519">
    <property type="term" value="F:endonuclease activity"/>
    <property type="evidence" value="ECO:0007669"/>
    <property type="project" value="UniProtKB-KW"/>
</dbReference>
<keyword evidence="5" id="KW-0378">Hydrolase</keyword>
<protein>
    <submittedName>
        <fullName evidence="5">Restriction endonuclease subunit S</fullName>
        <ecNumber evidence="5">3.1.21.-</ecNumber>
    </submittedName>
</protein>
<evidence type="ECO:0000256" key="1">
    <source>
        <dbReference type="ARBA" id="ARBA00010923"/>
    </source>
</evidence>
<dbReference type="SUPFAM" id="SSF116734">
    <property type="entry name" value="DNA methylase specificity domain"/>
    <property type="match status" value="1"/>
</dbReference>
<organism evidence="5 6">
    <name type="scientific">Bombilactobacillus thymidiniphilus</name>
    <dbReference type="NCBI Taxonomy" id="2923363"/>
    <lineage>
        <taxon>Bacteria</taxon>
        <taxon>Bacillati</taxon>
        <taxon>Bacillota</taxon>
        <taxon>Bacilli</taxon>
        <taxon>Lactobacillales</taxon>
        <taxon>Lactobacillaceae</taxon>
        <taxon>Bombilactobacillus</taxon>
    </lineage>
</organism>
<sequence>MDAKEEKLVPNIRFRGFTHAWEQRKLGEIARISTGSSNQQDAVNDGKYPFFVRSENIERSNRYTFDGEAILIPGEGKLGDIYHYVNGKFDYHQRVYKISNFSDCRGKFILYCMKKNFKRHALKYTVKATVDSLRLPILTNFNVLIPNISEQVILSQFFSNIDHLLTLHERKLELLKELKKAFSQLMFPDKDETVPKLRFKGFDGEWKQRKLDEISKIVMTEFTKLQIIKIQV</sequence>
<keyword evidence="5" id="KW-0540">Nuclease</keyword>
<dbReference type="Gene3D" id="3.90.220.20">
    <property type="entry name" value="DNA methylase specificity domains"/>
    <property type="match status" value="1"/>
</dbReference>
<feature type="domain" description="Type I restriction modification DNA specificity" evidence="4">
    <location>
        <begin position="21"/>
        <end position="176"/>
    </location>
</feature>
<evidence type="ECO:0000313" key="5">
    <source>
        <dbReference type="EMBL" id="UQS84123.1"/>
    </source>
</evidence>
<dbReference type="EC" id="3.1.21.-" evidence="5"/>
<accession>A0ABY4PEA9</accession>
<dbReference type="PANTHER" id="PTHR30408:SF12">
    <property type="entry name" value="TYPE I RESTRICTION ENZYME MJAVIII SPECIFICITY SUBUNIT"/>
    <property type="match status" value="1"/>
</dbReference>
<dbReference type="Proteomes" id="UP000831947">
    <property type="component" value="Chromosome"/>
</dbReference>
<dbReference type="InterPro" id="IPR052021">
    <property type="entry name" value="Type-I_RS_S_subunit"/>
</dbReference>
<evidence type="ECO:0000259" key="4">
    <source>
        <dbReference type="Pfam" id="PF01420"/>
    </source>
</evidence>
<comment type="similarity">
    <text evidence="1">Belongs to the type-I restriction system S methylase family.</text>
</comment>
<dbReference type="PANTHER" id="PTHR30408">
    <property type="entry name" value="TYPE-1 RESTRICTION ENZYME ECOKI SPECIFICITY PROTEIN"/>
    <property type="match status" value="1"/>
</dbReference>
<dbReference type="InterPro" id="IPR000055">
    <property type="entry name" value="Restrct_endonuc_typeI_TRD"/>
</dbReference>
<keyword evidence="5" id="KW-0255">Endonuclease</keyword>
<dbReference type="Gene3D" id="1.10.287.1120">
    <property type="entry name" value="Bipartite methylase S protein"/>
    <property type="match status" value="1"/>
</dbReference>
<name>A0ABY4PEA9_9LACO</name>
<reference evidence="5 6" key="1">
    <citation type="journal article" date="2022" name="Int. J. Syst. Evol. Microbiol.">
        <title>Apilactobacillus apisilvae sp. nov., Nicolia spurrieriana gen. nov. sp. nov., Bombilactobacillus folatiphilus sp. nov. and Bombilactobacillus thymidiniphilus sp. nov., four new lactic acid bacterial isolates from stingless bees Tetragonula carbonaria and Austroplebeia australis.</title>
        <authorList>
            <person name="Oliphant S.A."/>
            <person name="Watson-Haigh N.S."/>
            <person name="Sumby K.M."/>
            <person name="Gardner J."/>
            <person name="Groom S."/>
            <person name="Jiranek V."/>
        </authorList>
    </citation>
    <scope>NUCLEOTIDE SEQUENCE [LARGE SCALE GENOMIC DNA]</scope>
    <source>
        <strain evidence="5 6">SG4_A1</strain>
    </source>
</reference>
<dbReference type="RefSeq" id="WP_249513307.1">
    <property type="nucleotide sequence ID" value="NZ_CP093365.1"/>
</dbReference>
<dbReference type="Pfam" id="PF01420">
    <property type="entry name" value="Methylase_S"/>
    <property type="match status" value="1"/>
</dbReference>
<dbReference type="EMBL" id="CP093365">
    <property type="protein sequence ID" value="UQS84123.1"/>
    <property type="molecule type" value="Genomic_DNA"/>
</dbReference>
<gene>
    <name evidence="5" type="ORF">MOO47_02930</name>
</gene>
<evidence type="ECO:0000313" key="6">
    <source>
        <dbReference type="Proteomes" id="UP000831947"/>
    </source>
</evidence>